<accession>A0ABR7N0C0</accession>
<dbReference type="InterPro" id="IPR026906">
    <property type="entry name" value="LRR_5"/>
</dbReference>
<proteinExistence type="predicted"/>
<organism evidence="1 2">
    <name type="scientific">Jutongia huaianensis</name>
    <dbReference type="NCBI Taxonomy" id="2763668"/>
    <lineage>
        <taxon>Bacteria</taxon>
        <taxon>Bacillati</taxon>
        <taxon>Bacillota</taxon>
        <taxon>Clostridia</taxon>
        <taxon>Lachnospirales</taxon>
        <taxon>Lachnospiraceae</taxon>
        <taxon>Jutongia</taxon>
    </lineage>
</organism>
<dbReference type="Pfam" id="PF13306">
    <property type="entry name" value="LRR_5"/>
    <property type="match status" value="1"/>
</dbReference>
<evidence type="ECO:0000313" key="1">
    <source>
        <dbReference type="EMBL" id="MBC8562063.1"/>
    </source>
</evidence>
<keyword evidence="2" id="KW-1185">Reference proteome</keyword>
<reference evidence="1 2" key="1">
    <citation type="submission" date="2020-08" db="EMBL/GenBank/DDBJ databases">
        <title>Genome public.</title>
        <authorList>
            <person name="Liu C."/>
            <person name="Sun Q."/>
        </authorList>
    </citation>
    <scope>NUCLEOTIDE SEQUENCE [LARGE SCALE GENOMIC DNA]</scope>
    <source>
        <strain evidence="1 2">NSJ-37</strain>
    </source>
</reference>
<name>A0ABR7N0C0_9FIRM</name>
<dbReference type="RefSeq" id="WP_249297603.1">
    <property type="nucleotide sequence ID" value="NZ_JACRSX010000004.1"/>
</dbReference>
<dbReference type="EMBL" id="JACRSX010000004">
    <property type="protein sequence ID" value="MBC8562063.1"/>
    <property type="molecule type" value="Genomic_DNA"/>
</dbReference>
<gene>
    <name evidence="1" type="ORF">H8704_05350</name>
</gene>
<dbReference type="Proteomes" id="UP000606193">
    <property type="component" value="Unassembled WGS sequence"/>
</dbReference>
<evidence type="ECO:0000313" key="2">
    <source>
        <dbReference type="Proteomes" id="UP000606193"/>
    </source>
</evidence>
<protein>
    <submittedName>
        <fullName evidence="1">Leucine-rich repeat domain-containing protein</fullName>
    </submittedName>
</protein>
<dbReference type="Gene3D" id="3.80.10.10">
    <property type="entry name" value="Ribonuclease Inhibitor"/>
    <property type="match status" value="1"/>
</dbReference>
<comment type="caution">
    <text evidence="1">The sequence shown here is derived from an EMBL/GenBank/DDBJ whole genome shotgun (WGS) entry which is preliminary data.</text>
</comment>
<dbReference type="InterPro" id="IPR032675">
    <property type="entry name" value="LRR_dom_sf"/>
</dbReference>
<dbReference type="SUPFAM" id="SSF52058">
    <property type="entry name" value="L domain-like"/>
    <property type="match status" value="1"/>
</dbReference>
<sequence length="326" mass="37583">MDFKRWMVHRTQLYLYIEEAESGGVRLLRCYGDSPAIAVPGEINGYPVTEIGNYCFADSARVREAPERPDGTRSLSGEYLQQVELPDTVKKLGNLAFYNCKNLQELCFGINLTEVGSDAFMNCRLLHRFRITGNMRQETGLKQLLAQRMCSMDVFFVEGQRIVGRLFYPEYEEYHDEIGPAHIFAMSIRGEGFRARQCFREGLVSLRNYDEIFEQACAEESAETLCRLAGSRLAYPVDLEEIPEQRYREYLQEHQEVLAAVLVEEQEIETLRQFAAGNILSGEGLQMAASMSSRKEWVQGTAEILKLQRQKLQETPKTERYTFEEW</sequence>